<protein>
    <submittedName>
        <fullName evidence="1">Uncharacterized protein</fullName>
    </submittedName>
</protein>
<name>A0A8J3LJG2_9ACTN</name>
<keyword evidence="2" id="KW-1185">Reference proteome</keyword>
<dbReference type="Proteomes" id="UP000653674">
    <property type="component" value="Unassembled WGS sequence"/>
</dbReference>
<evidence type="ECO:0000313" key="1">
    <source>
        <dbReference type="EMBL" id="GIG72419.1"/>
    </source>
</evidence>
<dbReference type="RefSeq" id="WP_168071839.1">
    <property type="nucleotide sequence ID" value="NZ_BAAAQJ010000003.1"/>
</dbReference>
<comment type="caution">
    <text evidence="1">The sequence shown here is derived from an EMBL/GenBank/DDBJ whole genome shotgun (WGS) entry which is preliminary data.</text>
</comment>
<sequence>MIVEVKVVGRPGEVVDREFAGLSGEVTLRALLTSLVRAEIAGYESRRQAQQLLSVLTPGDLATGHTSGRFVSGGHHTPPAPSADEAIDRALEAFTDGLYFVVLDGEQVTELDARVVVTPSSRLRLVRLVALAGG</sequence>
<organism evidence="1 2">
    <name type="scientific">Planosporangium flavigriseum</name>
    <dbReference type="NCBI Taxonomy" id="373681"/>
    <lineage>
        <taxon>Bacteria</taxon>
        <taxon>Bacillati</taxon>
        <taxon>Actinomycetota</taxon>
        <taxon>Actinomycetes</taxon>
        <taxon>Micromonosporales</taxon>
        <taxon>Micromonosporaceae</taxon>
        <taxon>Planosporangium</taxon>
    </lineage>
</organism>
<dbReference type="EMBL" id="BONU01000004">
    <property type="protein sequence ID" value="GIG72419.1"/>
    <property type="molecule type" value="Genomic_DNA"/>
</dbReference>
<gene>
    <name evidence="1" type="ORF">Pfl04_08230</name>
</gene>
<proteinExistence type="predicted"/>
<dbReference type="AlphaFoldDB" id="A0A8J3LJG2"/>
<accession>A0A8J3LJG2</accession>
<evidence type="ECO:0000313" key="2">
    <source>
        <dbReference type="Proteomes" id="UP000653674"/>
    </source>
</evidence>
<reference evidence="1" key="1">
    <citation type="submission" date="2021-01" db="EMBL/GenBank/DDBJ databases">
        <title>Whole genome shotgun sequence of Planosporangium flavigriseum NBRC 105377.</title>
        <authorList>
            <person name="Komaki H."/>
            <person name="Tamura T."/>
        </authorList>
    </citation>
    <scope>NUCLEOTIDE SEQUENCE</scope>
    <source>
        <strain evidence="1">NBRC 105377</strain>
    </source>
</reference>